<reference evidence="3" key="2">
    <citation type="submission" date="2020-04" db="EMBL/GenBank/DDBJ databases">
        <authorList>
            <consortium name="NCBI Genome Project"/>
        </authorList>
    </citation>
    <scope>NUCLEOTIDE SEQUENCE</scope>
    <source>
        <strain evidence="3">CBS 342.82</strain>
    </source>
</reference>
<reference evidence="3" key="1">
    <citation type="submission" date="2020-01" db="EMBL/GenBank/DDBJ databases">
        <authorList>
            <consortium name="DOE Joint Genome Institute"/>
            <person name="Haridas S."/>
            <person name="Albert R."/>
            <person name="Binder M."/>
            <person name="Bloem J."/>
            <person name="Labutti K."/>
            <person name="Salamov A."/>
            <person name="Andreopoulos B."/>
            <person name="Baker S.E."/>
            <person name="Barry K."/>
            <person name="Bills G."/>
            <person name="Bluhm B.H."/>
            <person name="Cannon C."/>
            <person name="Castanera R."/>
            <person name="Culley D.E."/>
            <person name="Daum C."/>
            <person name="Ezra D."/>
            <person name="Gonzalez J.B."/>
            <person name="Henrissat B."/>
            <person name="Kuo A."/>
            <person name="Liang C."/>
            <person name="Lipzen A."/>
            <person name="Lutzoni F."/>
            <person name="Magnuson J."/>
            <person name="Mondo S."/>
            <person name="Nolan M."/>
            <person name="Ohm R."/>
            <person name="Pangilinan J."/>
            <person name="Park H.-J."/>
            <person name="Ramirez L."/>
            <person name="Alfaro M."/>
            <person name="Sun H."/>
            <person name="Tritt A."/>
            <person name="Yoshinaga Y."/>
            <person name="Zwiers L.-H."/>
            <person name="Turgeon B.G."/>
            <person name="Goodwin S.B."/>
            <person name="Spatafora J.W."/>
            <person name="Crous P.W."/>
            <person name="Grigoriev I.V."/>
        </authorList>
    </citation>
    <scope>NUCLEOTIDE SEQUENCE</scope>
    <source>
        <strain evidence="3">CBS 342.82</strain>
    </source>
</reference>
<dbReference type="Pfam" id="PF07859">
    <property type="entry name" value="Abhydrolase_3"/>
    <property type="match status" value="1"/>
</dbReference>
<keyword evidence="2" id="KW-1185">Reference proteome</keyword>
<dbReference type="InterPro" id="IPR029058">
    <property type="entry name" value="AB_hydrolase_fold"/>
</dbReference>
<proteinExistence type="predicted"/>
<dbReference type="OrthoDB" id="5396420at2759"/>
<dbReference type="RefSeq" id="XP_033460645.1">
    <property type="nucleotide sequence ID" value="XM_033601288.1"/>
</dbReference>
<evidence type="ECO:0000313" key="3">
    <source>
        <dbReference type="RefSeq" id="XP_033460645.1"/>
    </source>
</evidence>
<name>A0A6J3M7S1_9PEZI</name>
<accession>A0A6J3M7S1</accession>
<dbReference type="SUPFAM" id="SSF53474">
    <property type="entry name" value="alpha/beta-Hydrolases"/>
    <property type="match status" value="1"/>
</dbReference>
<feature type="domain" description="Alpha/beta hydrolase fold-3" evidence="1">
    <location>
        <begin position="84"/>
        <end position="195"/>
    </location>
</feature>
<dbReference type="InterPro" id="IPR013094">
    <property type="entry name" value="AB_hydrolase_3"/>
</dbReference>
<evidence type="ECO:0000313" key="2">
    <source>
        <dbReference type="Proteomes" id="UP000504637"/>
    </source>
</evidence>
<dbReference type="GeneID" id="54359088"/>
<protein>
    <submittedName>
        <fullName evidence="3">Alpha/beta-hydrolase</fullName>
    </submittedName>
</protein>
<reference evidence="3" key="3">
    <citation type="submission" date="2025-08" db="UniProtKB">
        <authorList>
            <consortium name="RefSeq"/>
        </authorList>
    </citation>
    <scope>IDENTIFICATION</scope>
    <source>
        <strain evidence="3">CBS 342.82</strain>
    </source>
</reference>
<evidence type="ECO:0000259" key="1">
    <source>
        <dbReference type="Pfam" id="PF07859"/>
    </source>
</evidence>
<dbReference type="Gene3D" id="3.40.50.1820">
    <property type="entry name" value="alpha/beta hydrolase"/>
    <property type="match status" value="1"/>
</dbReference>
<gene>
    <name evidence="3" type="ORF">K489DRAFT_318123</name>
</gene>
<dbReference type="Proteomes" id="UP000504637">
    <property type="component" value="Unplaced"/>
</dbReference>
<dbReference type="GO" id="GO:0016787">
    <property type="term" value="F:hydrolase activity"/>
    <property type="evidence" value="ECO:0007669"/>
    <property type="project" value="InterPro"/>
</dbReference>
<dbReference type="AlphaFoldDB" id="A0A6J3M7S1"/>
<sequence length="420" mass="45865">MSVWLCGRHSAARRNAVHPSFRLFTNTTFPVTSSSHETVTVPCKSNGEISLDIYHPLTSTPPDVNLPHVAIYLPRGPIASDPSLDAQNVAELRAVLPCPIVQVNYRCRRRGFAGHAFPTPLHDAVTGYDWVYENLLAKRAISRPGRSDLVGRIAVVGELLGGSLATSLALTECKIGEPGIVAAAVSSPIVDWVAFDDEGAAEPVTNGRGEPLKVDLSLHGLLNHRRTIFRRPDAYFDPFASPSLFFRSAGIDAPPPPIDEEGPEQGSSDMDFLAQLSREESNEQDFFRSQLALGANSTPSQGLPPPTAAPLPLVKRRKASRRYPSPSLKLRLPPFHIATGGDSILKPQVTEFVRLLQKSDERQQRALDDMLAPPSSSFESDMVDYIQSPAGLGLWDSGRDGRARLSDAAQWLRMTLFHGR</sequence>
<organism evidence="3">
    <name type="scientific">Dissoconium aciculare CBS 342.82</name>
    <dbReference type="NCBI Taxonomy" id="1314786"/>
    <lineage>
        <taxon>Eukaryota</taxon>
        <taxon>Fungi</taxon>
        <taxon>Dikarya</taxon>
        <taxon>Ascomycota</taxon>
        <taxon>Pezizomycotina</taxon>
        <taxon>Dothideomycetes</taxon>
        <taxon>Dothideomycetidae</taxon>
        <taxon>Mycosphaerellales</taxon>
        <taxon>Dissoconiaceae</taxon>
        <taxon>Dissoconium</taxon>
    </lineage>
</organism>